<evidence type="ECO:0000256" key="7">
    <source>
        <dbReference type="ARBA" id="ARBA00023285"/>
    </source>
</evidence>
<dbReference type="GO" id="GO:0016787">
    <property type="term" value="F:hydrolase activity"/>
    <property type="evidence" value="ECO:0007669"/>
    <property type="project" value="UniProtKB-KW"/>
</dbReference>
<keyword evidence="5" id="KW-0378">Hydrolase</keyword>
<dbReference type="InterPro" id="IPR010182">
    <property type="entry name" value="ArgE/DapE"/>
</dbReference>
<evidence type="ECO:0000256" key="6">
    <source>
        <dbReference type="ARBA" id="ARBA00022833"/>
    </source>
</evidence>
<dbReference type="AlphaFoldDB" id="A0A1I5DDZ7"/>
<dbReference type="InterPro" id="IPR011650">
    <property type="entry name" value="Peptidase_M20_dimer"/>
</dbReference>
<dbReference type="RefSeq" id="WP_244274001.1">
    <property type="nucleotide sequence ID" value="NZ_FOWE01000002.1"/>
</dbReference>
<evidence type="ECO:0000256" key="1">
    <source>
        <dbReference type="ARBA" id="ARBA00001941"/>
    </source>
</evidence>
<dbReference type="PANTHER" id="PTHR43808:SF25">
    <property type="entry name" value="PEPTIDASE M20 DIMERISATION DOMAIN-CONTAINING PROTEIN"/>
    <property type="match status" value="1"/>
</dbReference>
<dbReference type="InterPro" id="IPR002933">
    <property type="entry name" value="Peptidase_M20"/>
</dbReference>
<keyword evidence="6" id="KW-0862">Zinc</keyword>
<dbReference type="InterPro" id="IPR036264">
    <property type="entry name" value="Bact_exopeptidase_dim_dom"/>
</dbReference>
<evidence type="ECO:0000256" key="2">
    <source>
        <dbReference type="ARBA" id="ARBA00001947"/>
    </source>
</evidence>
<keyword evidence="7" id="KW-0170">Cobalt</keyword>
<evidence type="ECO:0000259" key="8">
    <source>
        <dbReference type="Pfam" id="PF07687"/>
    </source>
</evidence>
<dbReference type="Proteomes" id="UP000183642">
    <property type="component" value="Unassembled WGS sequence"/>
</dbReference>
<comment type="cofactor">
    <cofactor evidence="2">
        <name>Zn(2+)</name>
        <dbReference type="ChEBI" id="CHEBI:29105"/>
    </cofactor>
</comment>
<evidence type="ECO:0000256" key="3">
    <source>
        <dbReference type="ARBA" id="ARBA00006247"/>
    </source>
</evidence>
<sequence>MTLTGSPVPTVAPPRPDALSRAELAVLDALDVEALHRTLADLLRVPSVTGSDAESDLLAALADRTARAGMDVDHWRLDLADLTARPGFPGTEAPRQESWGLVATTGDGDGPTVVLQGHVDVVPPGDRRRWTGDPWTPRVAGPRLHGRGACDMKAGVAADLAVAEAVLASGVRLPGRLALHLVGGEEDGGLGAFATLARGHRGDACVITEPTSGTLTTAAGGALTFRLVVAGEPAHGSARWAGRSAVEHFVHLDAAIRELEAERNAVVDPLMAEYPVAHTISVGTVVAGDWASTVPDTLVATGRLGVRLDEDPAQARAALEARLAAACADHPFLRAHPVEVTWPGGQFAPGRTAGGALLRHAVTSAQEALTGTAPRERGVPYGSDLRLYAAEGVPTLHYGPGDVVHAHAYDEYVDLAELTAVTRVLAVATVRLLQGG</sequence>
<dbReference type="PANTHER" id="PTHR43808">
    <property type="entry name" value="ACETYLORNITHINE DEACETYLASE"/>
    <property type="match status" value="1"/>
</dbReference>
<comment type="similarity">
    <text evidence="3">Belongs to the peptidase M20A family.</text>
</comment>
<dbReference type="Pfam" id="PF07687">
    <property type="entry name" value="M20_dimer"/>
    <property type="match status" value="1"/>
</dbReference>
<dbReference type="SUPFAM" id="SSF53187">
    <property type="entry name" value="Zn-dependent exopeptidases"/>
    <property type="match status" value="1"/>
</dbReference>
<reference evidence="10" key="1">
    <citation type="submission" date="2016-10" db="EMBL/GenBank/DDBJ databases">
        <authorList>
            <person name="Varghese N."/>
            <person name="Submissions S."/>
        </authorList>
    </citation>
    <scope>NUCLEOTIDE SEQUENCE [LARGE SCALE GENOMIC DNA]</scope>
    <source>
        <strain evidence="10">DSM 43161</strain>
    </source>
</reference>
<dbReference type="Pfam" id="PF01546">
    <property type="entry name" value="Peptidase_M20"/>
    <property type="match status" value="1"/>
</dbReference>
<dbReference type="InterPro" id="IPR050072">
    <property type="entry name" value="Peptidase_M20A"/>
</dbReference>
<dbReference type="GO" id="GO:0046872">
    <property type="term" value="F:metal ion binding"/>
    <property type="evidence" value="ECO:0007669"/>
    <property type="project" value="UniProtKB-KW"/>
</dbReference>
<keyword evidence="10" id="KW-1185">Reference proteome</keyword>
<feature type="domain" description="Peptidase M20 dimerisation" evidence="8">
    <location>
        <begin position="220"/>
        <end position="329"/>
    </location>
</feature>
<dbReference type="Gene3D" id="3.30.70.360">
    <property type="match status" value="1"/>
</dbReference>
<dbReference type="SUPFAM" id="SSF55031">
    <property type="entry name" value="Bacterial exopeptidase dimerisation domain"/>
    <property type="match status" value="1"/>
</dbReference>
<comment type="cofactor">
    <cofactor evidence="1">
        <name>Co(2+)</name>
        <dbReference type="ChEBI" id="CHEBI:48828"/>
    </cofactor>
</comment>
<evidence type="ECO:0000256" key="4">
    <source>
        <dbReference type="ARBA" id="ARBA00022723"/>
    </source>
</evidence>
<evidence type="ECO:0000313" key="10">
    <source>
        <dbReference type="Proteomes" id="UP000183642"/>
    </source>
</evidence>
<name>A0A1I5DDZ7_9ACTN</name>
<dbReference type="Gene3D" id="3.40.630.10">
    <property type="entry name" value="Zn peptidases"/>
    <property type="match status" value="1"/>
</dbReference>
<organism evidence="9 10">
    <name type="scientific">Geodermatophilus obscurus</name>
    <dbReference type="NCBI Taxonomy" id="1861"/>
    <lineage>
        <taxon>Bacteria</taxon>
        <taxon>Bacillati</taxon>
        <taxon>Actinomycetota</taxon>
        <taxon>Actinomycetes</taxon>
        <taxon>Geodermatophilales</taxon>
        <taxon>Geodermatophilaceae</taxon>
        <taxon>Geodermatophilus</taxon>
    </lineage>
</organism>
<evidence type="ECO:0000313" key="9">
    <source>
        <dbReference type="EMBL" id="SFN97011.1"/>
    </source>
</evidence>
<protein>
    <submittedName>
        <fullName evidence="9">Acetylornithine deacetylase</fullName>
    </submittedName>
</protein>
<dbReference type="EMBL" id="FOWE01000002">
    <property type="protein sequence ID" value="SFN97011.1"/>
    <property type="molecule type" value="Genomic_DNA"/>
</dbReference>
<accession>A0A1I5DDZ7</accession>
<keyword evidence="4" id="KW-0479">Metal-binding</keyword>
<evidence type="ECO:0000256" key="5">
    <source>
        <dbReference type="ARBA" id="ARBA00022801"/>
    </source>
</evidence>
<proteinExistence type="inferred from homology"/>
<dbReference type="NCBIfam" id="TIGR01910">
    <property type="entry name" value="DapE-ArgE"/>
    <property type="match status" value="1"/>
</dbReference>
<gene>
    <name evidence="9" type="ORF">SAMN05660359_00689</name>
</gene>